<evidence type="ECO:0000259" key="1">
    <source>
        <dbReference type="Pfam" id="PF13086"/>
    </source>
</evidence>
<dbReference type="EMBL" id="LVYI01000018">
    <property type="protein sequence ID" value="OAP53900.1"/>
    <property type="molecule type" value="Genomic_DNA"/>
</dbReference>
<protein>
    <recommendedName>
        <fullName evidence="1">DNA2/NAM7 helicase helicase domain-containing protein</fullName>
    </recommendedName>
</protein>
<dbReference type="Proteomes" id="UP000078343">
    <property type="component" value="Unassembled WGS sequence"/>
</dbReference>
<accession>A0A178Z2A8</accession>
<organism evidence="2 3">
    <name type="scientific">Fonsecaea erecta</name>
    <dbReference type="NCBI Taxonomy" id="1367422"/>
    <lineage>
        <taxon>Eukaryota</taxon>
        <taxon>Fungi</taxon>
        <taxon>Dikarya</taxon>
        <taxon>Ascomycota</taxon>
        <taxon>Pezizomycotina</taxon>
        <taxon>Eurotiomycetes</taxon>
        <taxon>Chaetothyriomycetidae</taxon>
        <taxon>Chaetothyriales</taxon>
        <taxon>Herpotrichiellaceae</taxon>
        <taxon>Fonsecaea</taxon>
    </lineage>
</organism>
<dbReference type="RefSeq" id="XP_018687267.1">
    <property type="nucleotide sequence ID" value="XM_018843426.1"/>
</dbReference>
<dbReference type="Gene3D" id="3.40.50.300">
    <property type="entry name" value="P-loop containing nucleotide triphosphate hydrolases"/>
    <property type="match status" value="1"/>
</dbReference>
<evidence type="ECO:0000313" key="2">
    <source>
        <dbReference type="EMBL" id="OAP53900.1"/>
    </source>
</evidence>
<dbReference type="InterPro" id="IPR027417">
    <property type="entry name" value="P-loop_NTPase"/>
</dbReference>
<dbReference type="Pfam" id="PF13086">
    <property type="entry name" value="AAA_11"/>
    <property type="match status" value="1"/>
</dbReference>
<dbReference type="AlphaFoldDB" id="A0A178Z2A8"/>
<dbReference type="GeneID" id="30016089"/>
<dbReference type="OrthoDB" id="4150118at2759"/>
<dbReference type="STRING" id="1367422.A0A178Z2A8"/>
<dbReference type="GO" id="GO:0004386">
    <property type="term" value="F:helicase activity"/>
    <property type="evidence" value="ECO:0007669"/>
    <property type="project" value="InterPro"/>
</dbReference>
<sequence length="350" mass="39992">MAIPNDSRLCTPLAIGKISNPWRLNIWRKKASDLKWLGALVHQEKQNTANFWKCRVAPLVPNGSADRIPVFFTKLWDKETETFDDYLIRVANTNDAAEYDFRRVIRSVKPHLVKFQIIDSTRQDKRNPVSLERLNFAAKNKVYTAWNELWKRVISFNNLYEIKSQDTFAGIRDQVRNPEQYMRLNTQQAQGMTAARDAKGAILLVEGAPGAGKSHFNYQFIKSSNSRPILSTASSNDAIDVLVRSTATKAKRFIRLYSNTAEKSIRSRHIRVTLEKDANARPDIESAEDIIEMSNIESIIRKLFDIERAHTFFSIFDRRVKDLTFALGEALLQETGIIHDPAYTPADAGM</sequence>
<dbReference type="SUPFAM" id="SSF52540">
    <property type="entry name" value="P-loop containing nucleoside triphosphate hydrolases"/>
    <property type="match status" value="1"/>
</dbReference>
<evidence type="ECO:0000313" key="3">
    <source>
        <dbReference type="Proteomes" id="UP000078343"/>
    </source>
</evidence>
<feature type="domain" description="DNA2/NAM7 helicase helicase" evidence="1">
    <location>
        <begin position="184"/>
        <end position="286"/>
    </location>
</feature>
<keyword evidence="3" id="KW-1185">Reference proteome</keyword>
<comment type="caution">
    <text evidence="2">The sequence shown here is derived from an EMBL/GenBank/DDBJ whole genome shotgun (WGS) entry which is preliminary data.</text>
</comment>
<gene>
    <name evidence="2" type="ORF">AYL99_11922</name>
</gene>
<name>A0A178Z2A8_9EURO</name>
<proteinExistence type="predicted"/>
<dbReference type="InterPro" id="IPR041677">
    <property type="entry name" value="DNA2/NAM7_AAA_11"/>
</dbReference>
<reference evidence="2 3" key="1">
    <citation type="submission" date="2016-04" db="EMBL/GenBank/DDBJ databases">
        <title>Draft genome of Fonsecaea erecta CBS 125763.</title>
        <authorList>
            <person name="Weiss V.A."/>
            <person name="Vicente V.A."/>
            <person name="Raittz R.T."/>
            <person name="Moreno L.F."/>
            <person name="De Souza E.M."/>
            <person name="Pedrosa F.O."/>
            <person name="Steffens M.B."/>
            <person name="Faoro H."/>
            <person name="Tadra-Sfeir M.Z."/>
            <person name="Najafzadeh M.J."/>
            <person name="Felipe M.S."/>
            <person name="Teixeira M."/>
            <person name="Sun J."/>
            <person name="Xi L."/>
            <person name="Gomes R."/>
            <person name="De Azevedo C.M."/>
            <person name="Salgado C.G."/>
            <person name="Da Silva M.B."/>
            <person name="Nascimento M.F."/>
            <person name="Queiroz-Telles F."/>
            <person name="Attili D.S."/>
            <person name="Gorbushina A."/>
        </authorList>
    </citation>
    <scope>NUCLEOTIDE SEQUENCE [LARGE SCALE GENOMIC DNA]</scope>
    <source>
        <strain evidence="2 3">CBS 125763</strain>
    </source>
</reference>